<dbReference type="InterPro" id="IPR006680">
    <property type="entry name" value="Amidohydro-rel"/>
</dbReference>
<dbReference type="Gene3D" id="2.30.40.10">
    <property type="entry name" value="Urease, subunit C, domain 1"/>
    <property type="match status" value="1"/>
</dbReference>
<feature type="domain" description="Amidohydrolase-related" evidence="1">
    <location>
        <begin position="65"/>
        <end position="424"/>
    </location>
</feature>
<keyword evidence="3" id="KW-1185">Reference proteome</keyword>
<sequence length="428" mass="44958">MGGGSDSEDLFGVRAEVLIPGRGDPIHNGGIVVSTSEGAIVWAGAYADLPSQYDKVSFTKHAGAIMPGLWDVHTHFGGANVVGGLNDSVKTFMPGTQFQVGAVTVDDLRATLMAGFTSVRELGGMAGYLQPMIDSGAIAGPTVYSALSLLSITGGHGDQHDCPLSLVRGEHDGSNGIALCDGVDECVKMVRSVIRNGAKVIKICSSGGVLSINDQPEDTQFSPAEIEAIVQEAARSGRVVAAHAIGKPGIMNALRAGVKSIEHGMYLDQEVADLMKEKGAILVPTRHIVESLAAGSQDLPPVLLKKLNKMVQLSRDSFKFAVAEGVRIALGTDTLSSDRKNILAHGRNAKELHWMKVAGMTPLQAIEAATATPPETLGRQGPKAGQLKEGFDADFIAVSKNPLDDVDVLTDPDNITHVWKGGKLFKSA</sequence>
<dbReference type="SUPFAM" id="SSF51338">
    <property type="entry name" value="Composite domain of metallo-dependent hydrolases"/>
    <property type="match status" value="2"/>
</dbReference>
<dbReference type="EMBL" id="JAWRVE010000022">
    <property type="protein sequence ID" value="KAL1874527.1"/>
    <property type="molecule type" value="Genomic_DNA"/>
</dbReference>
<accession>A0ABR3XFR8</accession>
<evidence type="ECO:0000259" key="1">
    <source>
        <dbReference type="Pfam" id="PF01979"/>
    </source>
</evidence>
<gene>
    <name evidence="2" type="ORF">Daus18300_003546</name>
</gene>
<dbReference type="CDD" id="cd01299">
    <property type="entry name" value="Met_dep_hydrolase_A"/>
    <property type="match status" value="1"/>
</dbReference>
<proteinExistence type="predicted"/>
<dbReference type="InterPro" id="IPR011059">
    <property type="entry name" value="Metal-dep_hydrolase_composite"/>
</dbReference>
<evidence type="ECO:0000313" key="3">
    <source>
        <dbReference type="Proteomes" id="UP001583177"/>
    </source>
</evidence>
<dbReference type="Pfam" id="PF01979">
    <property type="entry name" value="Amidohydro_1"/>
    <property type="match status" value="1"/>
</dbReference>
<organism evidence="2 3">
    <name type="scientific">Diaporthe australafricana</name>
    <dbReference type="NCBI Taxonomy" id="127596"/>
    <lineage>
        <taxon>Eukaryota</taxon>
        <taxon>Fungi</taxon>
        <taxon>Dikarya</taxon>
        <taxon>Ascomycota</taxon>
        <taxon>Pezizomycotina</taxon>
        <taxon>Sordariomycetes</taxon>
        <taxon>Sordariomycetidae</taxon>
        <taxon>Diaporthales</taxon>
        <taxon>Diaporthaceae</taxon>
        <taxon>Diaporthe</taxon>
    </lineage>
</organism>
<dbReference type="PANTHER" id="PTHR43135">
    <property type="entry name" value="ALPHA-D-RIBOSE 1-METHYLPHOSPHONATE 5-TRIPHOSPHATE DIPHOSPHATASE"/>
    <property type="match status" value="1"/>
</dbReference>
<dbReference type="InterPro" id="IPR032466">
    <property type="entry name" value="Metal_Hydrolase"/>
</dbReference>
<evidence type="ECO:0000313" key="2">
    <source>
        <dbReference type="EMBL" id="KAL1874527.1"/>
    </source>
</evidence>
<name>A0ABR3XFR8_9PEZI</name>
<dbReference type="Proteomes" id="UP001583177">
    <property type="component" value="Unassembled WGS sequence"/>
</dbReference>
<protein>
    <recommendedName>
        <fullName evidence="1">Amidohydrolase-related domain-containing protein</fullName>
    </recommendedName>
</protein>
<dbReference type="SUPFAM" id="SSF51556">
    <property type="entry name" value="Metallo-dependent hydrolases"/>
    <property type="match status" value="1"/>
</dbReference>
<dbReference type="PANTHER" id="PTHR43135:SF3">
    <property type="entry name" value="ALPHA-D-RIBOSE 1-METHYLPHOSPHONATE 5-TRIPHOSPHATE DIPHOSPHATASE"/>
    <property type="match status" value="1"/>
</dbReference>
<dbReference type="InterPro" id="IPR057744">
    <property type="entry name" value="OTAase-like"/>
</dbReference>
<dbReference type="Gene3D" id="3.20.20.140">
    <property type="entry name" value="Metal-dependent hydrolases"/>
    <property type="match status" value="1"/>
</dbReference>
<dbReference type="InterPro" id="IPR051781">
    <property type="entry name" value="Metallo-dep_Hydrolase"/>
</dbReference>
<reference evidence="2 3" key="1">
    <citation type="journal article" date="2024" name="IMA Fungus">
        <title>IMA Genome - F19 : A genome assembly and annotation guide to empower mycologists, including annotated draft genome sequences of Ceratocystis pirilliformis, Diaporthe australafricana, Fusarium ophioides, Paecilomyces lecythidis, and Sporothrix stenoceras.</title>
        <authorList>
            <person name="Aylward J."/>
            <person name="Wilson A.M."/>
            <person name="Visagie C.M."/>
            <person name="Spraker J."/>
            <person name="Barnes I."/>
            <person name="Buitendag C."/>
            <person name="Ceriani C."/>
            <person name="Del Mar Angel L."/>
            <person name="du Plessis D."/>
            <person name="Fuchs T."/>
            <person name="Gasser K."/>
            <person name="Kramer D."/>
            <person name="Li W."/>
            <person name="Munsamy K."/>
            <person name="Piso A."/>
            <person name="Price J.L."/>
            <person name="Sonnekus B."/>
            <person name="Thomas C."/>
            <person name="van der Nest A."/>
            <person name="van Dijk A."/>
            <person name="van Heerden A."/>
            <person name="van Vuuren N."/>
            <person name="Yilmaz N."/>
            <person name="Duong T.A."/>
            <person name="van der Merwe N.A."/>
            <person name="Wingfield M.J."/>
            <person name="Wingfield B.D."/>
        </authorList>
    </citation>
    <scope>NUCLEOTIDE SEQUENCE [LARGE SCALE GENOMIC DNA]</scope>
    <source>
        <strain evidence="2 3">CMW 18300</strain>
    </source>
</reference>
<comment type="caution">
    <text evidence="2">The sequence shown here is derived from an EMBL/GenBank/DDBJ whole genome shotgun (WGS) entry which is preliminary data.</text>
</comment>